<dbReference type="EMBL" id="CP022163">
    <property type="protein sequence ID" value="ATB33834.1"/>
    <property type="molecule type" value="Genomic_DNA"/>
</dbReference>
<feature type="region of interest" description="Disordered" evidence="1">
    <location>
        <begin position="124"/>
        <end position="166"/>
    </location>
</feature>
<dbReference type="OrthoDB" id="5525361at2"/>
<name>A0A250IQ10_9BACT</name>
<dbReference type="RefSeq" id="WP_157823895.1">
    <property type="nucleotide sequence ID" value="NZ_CP022163.1"/>
</dbReference>
<proteinExistence type="predicted"/>
<protein>
    <submittedName>
        <fullName evidence="2">Uncharacterized protein</fullName>
    </submittedName>
</protein>
<keyword evidence="3" id="KW-1185">Reference proteome</keyword>
<evidence type="ECO:0000256" key="1">
    <source>
        <dbReference type="SAM" id="MobiDB-lite"/>
    </source>
</evidence>
<reference evidence="2 3" key="1">
    <citation type="submission" date="2017-06" db="EMBL/GenBank/DDBJ databases">
        <authorList>
            <person name="Kim H.J."/>
            <person name="Triplett B.A."/>
        </authorList>
    </citation>
    <scope>NUCLEOTIDE SEQUENCE [LARGE SCALE GENOMIC DNA]</scope>
    <source>
        <strain evidence="2 3">DSM 14713</strain>
    </source>
</reference>
<evidence type="ECO:0000313" key="3">
    <source>
        <dbReference type="Proteomes" id="UP000217289"/>
    </source>
</evidence>
<sequence>MEETEGSRVVLGGDLLPADLLMAAGYSSAAVADGNVRHHTERVLPAIYENLGNMARVVKGALTMKLAGEEAVLGPLRERLAAEVLLFEDADLRKLERARRTLDDIMQRQLTIFHAFRAELANTKAERWRGQEPAGGGDGRRRPVGGDGRGRPAGGEGEATGDEDSPSLVDVLQSEVAMMARLVESDLASSATSAVQRSWLDGMVPCKASRNDLAILPVGEWVCKSDCESWVIS</sequence>
<dbReference type="Proteomes" id="UP000217289">
    <property type="component" value="Chromosome"/>
</dbReference>
<accession>A0A250IQ10</accession>
<dbReference type="AlphaFoldDB" id="A0A250IQ10"/>
<feature type="compositionally biased region" description="Gly residues" evidence="1">
    <location>
        <begin position="145"/>
        <end position="158"/>
    </location>
</feature>
<evidence type="ECO:0000313" key="2">
    <source>
        <dbReference type="EMBL" id="ATB33834.1"/>
    </source>
</evidence>
<gene>
    <name evidence="2" type="ORF">MEBOL_007332</name>
</gene>
<organism evidence="2 3">
    <name type="scientific">Melittangium boletus DSM 14713</name>
    <dbReference type="NCBI Taxonomy" id="1294270"/>
    <lineage>
        <taxon>Bacteria</taxon>
        <taxon>Pseudomonadati</taxon>
        <taxon>Myxococcota</taxon>
        <taxon>Myxococcia</taxon>
        <taxon>Myxococcales</taxon>
        <taxon>Cystobacterineae</taxon>
        <taxon>Archangiaceae</taxon>
        <taxon>Melittangium</taxon>
    </lineage>
</organism>
<dbReference type="KEGG" id="mbd:MEBOL_007332"/>